<comment type="caution">
    <text evidence="3">The sequence shown here is derived from an EMBL/GenBank/DDBJ whole genome shotgun (WGS) entry which is preliminary data.</text>
</comment>
<keyword evidence="2" id="KW-0812">Transmembrane</keyword>
<dbReference type="Proteomes" id="UP001215598">
    <property type="component" value="Unassembled WGS sequence"/>
</dbReference>
<evidence type="ECO:0000256" key="2">
    <source>
        <dbReference type="SAM" id="Phobius"/>
    </source>
</evidence>
<feature type="compositionally biased region" description="Low complexity" evidence="1">
    <location>
        <begin position="339"/>
        <end position="349"/>
    </location>
</feature>
<accession>A0AAD7MII3</accession>
<keyword evidence="4" id="KW-1185">Reference proteome</keyword>
<dbReference type="AlphaFoldDB" id="A0AAD7MII3"/>
<evidence type="ECO:0000313" key="4">
    <source>
        <dbReference type="Proteomes" id="UP001215598"/>
    </source>
</evidence>
<keyword evidence="2" id="KW-1133">Transmembrane helix</keyword>
<feature type="transmembrane region" description="Helical" evidence="2">
    <location>
        <begin position="6"/>
        <end position="27"/>
    </location>
</feature>
<evidence type="ECO:0000313" key="3">
    <source>
        <dbReference type="EMBL" id="KAJ7718995.1"/>
    </source>
</evidence>
<proteinExistence type="predicted"/>
<reference evidence="3" key="1">
    <citation type="submission" date="2023-03" db="EMBL/GenBank/DDBJ databases">
        <title>Massive genome expansion in bonnet fungi (Mycena s.s.) driven by repeated elements and novel gene families across ecological guilds.</title>
        <authorList>
            <consortium name="Lawrence Berkeley National Laboratory"/>
            <person name="Harder C.B."/>
            <person name="Miyauchi S."/>
            <person name="Viragh M."/>
            <person name="Kuo A."/>
            <person name="Thoen E."/>
            <person name="Andreopoulos B."/>
            <person name="Lu D."/>
            <person name="Skrede I."/>
            <person name="Drula E."/>
            <person name="Henrissat B."/>
            <person name="Morin E."/>
            <person name="Kohler A."/>
            <person name="Barry K."/>
            <person name="LaButti K."/>
            <person name="Morin E."/>
            <person name="Salamov A."/>
            <person name="Lipzen A."/>
            <person name="Mereny Z."/>
            <person name="Hegedus B."/>
            <person name="Baldrian P."/>
            <person name="Stursova M."/>
            <person name="Weitz H."/>
            <person name="Taylor A."/>
            <person name="Grigoriev I.V."/>
            <person name="Nagy L.G."/>
            <person name="Martin F."/>
            <person name="Kauserud H."/>
        </authorList>
    </citation>
    <scope>NUCLEOTIDE SEQUENCE</scope>
    <source>
        <strain evidence="3">CBHHK182m</strain>
    </source>
</reference>
<dbReference type="EMBL" id="JARKIB010000258">
    <property type="protein sequence ID" value="KAJ7718995.1"/>
    <property type="molecule type" value="Genomic_DNA"/>
</dbReference>
<organism evidence="3 4">
    <name type="scientific">Mycena metata</name>
    <dbReference type="NCBI Taxonomy" id="1033252"/>
    <lineage>
        <taxon>Eukaryota</taxon>
        <taxon>Fungi</taxon>
        <taxon>Dikarya</taxon>
        <taxon>Basidiomycota</taxon>
        <taxon>Agaricomycotina</taxon>
        <taxon>Agaricomycetes</taxon>
        <taxon>Agaricomycetidae</taxon>
        <taxon>Agaricales</taxon>
        <taxon>Marasmiineae</taxon>
        <taxon>Mycenaceae</taxon>
        <taxon>Mycena</taxon>
    </lineage>
</organism>
<keyword evidence="2" id="KW-0472">Membrane</keyword>
<evidence type="ECO:0000256" key="1">
    <source>
        <dbReference type="SAM" id="MobiDB-lite"/>
    </source>
</evidence>
<name>A0AAD7MII3_9AGAR</name>
<sequence length="427" mass="46994">MVLSAFRVYTLRFLLLSNIGTIIFVAYPSLSVTPSRRAIAFIVCSLITLHHILVLYVFKHTVDLLHRTGACGATPLGAVSSFDHHAMQGRVITTATVFFRGRLYARSPAIHSVVDTPRPVDFKAARERPQVSFSRERSSQAGFRTIPFNTSASNIHVSAQMETPTNCSRVDRDSFGITTTALVILGCPYRWRMSIRRISTGSASPAAWSEPLWYGMVTWTKRPVRTQGLWPTYTSLFIPEITALQPFPGANMGGTSLTRLTLVNEYGAATKLLQDTAAATVLSGMASFGGLWTFINTAFAFLFGADVVYFAFGMLVTDRYPRSAAARDAGSPVAPGFSGPAFRGRPAYPARRRRASLRSSGNDFDPRVDEDKEKDNLNGVGAKRRQGQGRTIGEGLGPVLSRRKEQILTLEGWVIPQRFNDKKTRAC</sequence>
<feature type="transmembrane region" description="Helical" evidence="2">
    <location>
        <begin position="39"/>
        <end position="58"/>
    </location>
</feature>
<protein>
    <submittedName>
        <fullName evidence="3">Uncharacterized protein</fullName>
    </submittedName>
</protein>
<gene>
    <name evidence="3" type="ORF">B0H16DRAFT_1796107</name>
</gene>
<feature type="transmembrane region" description="Helical" evidence="2">
    <location>
        <begin position="291"/>
        <end position="312"/>
    </location>
</feature>
<feature type="region of interest" description="Disordered" evidence="1">
    <location>
        <begin position="326"/>
        <end position="396"/>
    </location>
</feature>
<feature type="compositionally biased region" description="Basic and acidic residues" evidence="1">
    <location>
        <begin position="364"/>
        <end position="376"/>
    </location>
</feature>